<reference evidence="1 2" key="1">
    <citation type="submission" date="2020-08" db="EMBL/GenBank/DDBJ databases">
        <title>Hymenobacter sp.</title>
        <authorList>
            <person name="Kim M.K."/>
        </authorList>
    </citation>
    <scope>NUCLEOTIDE SEQUENCE [LARGE SCALE GENOMIC DNA]</scope>
    <source>
        <strain evidence="1 2">BT507</strain>
    </source>
</reference>
<evidence type="ECO:0000313" key="2">
    <source>
        <dbReference type="Proteomes" id="UP000622017"/>
    </source>
</evidence>
<evidence type="ECO:0000313" key="1">
    <source>
        <dbReference type="EMBL" id="MBC6612105.1"/>
    </source>
</evidence>
<dbReference type="Proteomes" id="UP000622017">
    <property type="component" value="Unassembled WGS sequence"/>
</dbReference>
<evidence type="ECO:0008006" key="3">
    <source>
        <dbReference type="Google" id="ProtNLM"/>
    </source>
</evidence>
<name>A0ABR7MM33_9BACT</name>
<comment type="caution">
    <text evidence="1">The sequence shown here is derived from an EMBL/GenBank/DDBJ whole genome shotgun (WGS) entry which is preliminary data.</text>
</comment>
<proteinExistence type="predicted"/>
<protein>
    <recommendedName>
        <fullName evidence="3">Lipoprotein</fullName>
    </recommendedName>
</protein>
<dbReference type="RefSeq" id="WP_187320360.1">
    <property type="nucleotide sequence ID" value="NZ_JACSCY010000011.1"/>
</dbReference>
<sequence>MNKLTVAFITCILASSCREKTGMQLNQPILLKDQETVDLLLPTGPGQLTVEMICDERCPISLNCITDGGASVWASIRTQSDSTGSVMLCLGACNPKPHYSGDSVAVTVAGRNYWLCLLRVTPYPDFPDKPEADKKALLRVAVR</sequence>
<gene>
    <name evidence="1" type="ORF">H8B15_14345</name>
</gene>
<dbReference type="PROSITE" id="PS51257">
    <property type="entry name" value="PROKAR_LIPOPROTEIN"/>
    <property type="match status" value="1"/>
</dbReference>
<dbReference type="EMBL" id="JACSCY010000011">
    <property type="protein sequence ID" value="MBC6612105.1"/>
    <property type="molecule type" value="Genomic_DNA"/>
</dbReference>
<accession>A0ABR7MM33</accession>
<organism evidence="1 2">
    <name type="scientific">Hymenobacter citatus</name>
    <dbReference type="NCBI Taxonomy" id="2763506"/>
    <lineage>
        <taxon>Bacteria</taxon>
        <taxon>Pseudomonadati</taxon>
        <taxon>Bacteroidota</taxon>
        <taxon>Cytophagia</taxon>
        <taxon>Cytophagales</taxon>
        <taxon>Hymenobacteraceae</taxon>
        <taxon>Hymenobacter</taxon>
    </lineage>
</organism>
<keyword evidence="2" id="KW-1185">Reference proteome</keyword>